<organism evidence="1 2">
    <name type="scientific">Thermoproteus spherical piliferous virus 1</name>
    <dbReference type="NCBI Taxonomy" id="2713157"/>
    <lineage>
        <taxon>Viruses</taxon>
        <taxon>Viruses incertae sedis</taxon>
        <taxon>Globuloviridae</taxon>
        <taxon>Alphaglobulovirus</taxon>
        <taxon>Alphaglobulovirus sileriense</taxon>
    </lineage>
</organism>
<name>A0A6G8J397_9VIRU</name>
<dbReference type="KEGG" id="vg:80402462"/>
<dbReference type="EMBL" id="MT047590">
    <property type="protein sequence ID" value="QIM61616.1"/>
    <property type="molecule type" value="Genomic_DNA"/>
</dbReference>
<evidence type="ECO:0000313" key="1">
    <source>
        <dbReference type="EMBL" id="QIM61616.1"/>
    </source>
</evidence>
<protein>
    <submittedName>
        <fullName evidence="1">Uncharacterized protein</fullName>
    </submittedName>
</protein>
<reference evidence="1 2" key="1">
    <citation type="submission" date="2020-02" db="EMBL/GenBank/DDBJ databases">
        <title>TSPV1: a spherical archaeal virus with filaments.</title>
        <authorList>
            <person name="Hartman R."/>
            <person name="Young M."/>
            <person name="Biewenga L."/>
            <person name="Munson-McGee J."/>
            <person name="Refai M."/>
            <person name="Boyd E."/>
            <person name="Bothner B."/>
            <person name="Lawrence C.M."/>
        </authorList>
    </citation>
    <scope>NUCLEOTIDE SEQUENCE [LARGE SCALE GENOMIC DNA]</scope>
    <source>
        <strain evidence="1 2">CP001</strain>
    </source>
</reference>
<accession>A0A6G8J397</accession>
<evidence type="ECO:0000313" key="2">
    <source>
        <dbReference type="Proteomes" id="UP000501040"/>
    </source>
</evidence>
<sequence>MVMSEQLTVSPAMAGRFQIGSYPDTVTGTPFVEMTEEKYKRRYAIGVCMALQKADPQTFNSVFGSLENCVRQAGAFADFNFDKWKISWPANLSTAIATFG</sequence>
<proteinExistence type="predicted"/>
<dbReference type="Proteomes" id="UP000501040">
    <property type="component" value="Genome"/>
</dbReference>
<dbReference type="GeneID" id="80402462"/>
<dbReference type="RefSeq" id="YP_010772737.1">
    <property type="nucleotide sequence ID" value="NC_074654.1"/>
</dbReference>
<keyword evidence="2" id="KW-1185">Reference proteome</keyword>